<feature type="compositionally biased region" description="Basic and acidic residues" evidence="1">
    <location>
        <begin position="17"/>
        <end position="32"/>
    </location>
</feature>
<comment type="caution">
    <text evidence="2">The sequence shown here is derived from an EMBL/GenBank/DDBJ whole genome shotgun (WGS) entry which is preliminary data.</text>
</comment>
<dbReference type="OrthoDB" id="5981398at2759"/>
<dbReference type="Proteomes" id="UP001163046">
    <property type="component" value="Unassembled WGS sequence"/>
</dbReference>
<gene>
    <name evidence="2" type="ORF">OS493_012460</name>
</gene>
<feature type="region of interest" description="Disordered" evidence="1">
    <location>
        <begin position="1"/>
        <end position="32"/>
    </location>
</feature>
<protein>
    <submittedName>
        <fullName evidence="2">Uncharacterized protein</fullName>
    </submittedName>
</protein>
<dbReference type="AlphaFoldDB" id="A0A9W9ZQL5"/>
<organism evidence="2 3">
    <name type="scientific">Desmophyllum pertusum</name>
    <dbReference type="NCBI Taxonomy" id="174260"/>
    <lineage>
        <taxon>Eukaryota</taxon>
        <taxon>Metazoa</taxon>
        <taxon>Cnidaria</taxon>
        <taxon>Anthozoa</taxon>
        <taxon>Hexacorallia</taxon>
        <taxon>Scleractinia</taxon>
        <taxon>Caryophylliina</taxon>
        <taxon>Caryophylliidae</taxon>
        <taxon>Desmophyllum</taxon>
    </lineage>
</organism>
<proteinExistence type="predicted"/>
<name>A0A9W9ZQL5_9CNID</name>
<keyword evidence="3" id="KW-1185">Reference proteome</keyword>
<evidence type="ECO:0000256" key="1">
    <source>
        <dbReference type="SAM" id="MobiDB-lite"/>
    </source>
</evidence>
<evidence type="ECO:0000313" key="2">
    <source>
        <dbReference type="EMBL" id="KAJ7386116.1"/>
    </source>
</evidence>
<sequence length="509" mass="56816">MSKKRKRSVNALEDDEMNQKLRDGRPVKRNARQEKELAQLQEELQKQGNSTTLCGLKNTFKNCRQKLASTRNKDMKDARQVEQGKNVLSTWIRSNEASTPVPSQSDTDAAAAPVVEDIDALSSLSGEQDVLDLQDQDLSLNICDDELKLDVSDSEDFGRLSGCEAADDVCVKLNELIQTCKIPKDKIMYKYLKDTVHIMINYDHKYDPDVVEFFNTIEYLGGGSTVNFLRGPMFHGQGRGGIRNAEDAACNLGGPSKRTQDKKRGGYTTKSGVLKDLHLAFITLANENTSNVPPFIETESVKVIGVAMENDGTPLKPGIQFDDRMKTNVGLKQEVDIKFVRDNPNLRILRGNIITEANVSFITSLCNNLSMPIAVYYLTKSGKTGEDMKDFFLEQVKILQVCKACLERIPSDNHTVQLPPEDLCCSVCEECLQNGKVCDTCAERKQPSHIPSLRACKRCYDAGQQCVRCAVLVLTTDCEEGNKKAMELISKMQEERSIDPALQYLVFLS</sequence>
<dbReference type="EMBL" id="MU825878">
    <property type="protein sequence ID" value="KAJ7386116.1"/>
    <property type="molecule type" value="Genomic_DNA"/>
</dbReference>
<accession>A0A9W9ZQL5</accession>
<reference evidence="2" key="1">
    <citation type="submission" date="2023-01" db="EMBL/GenBank/DDBJ databases">
        <title>Genome assembly of the deep-sea coral Lophelia pertusa.</title>
        <authorList>
            <person name="Herrera S."/>
            <person name="Cordes E."/>
        </authorList>
    </citation>
    <scope>NUCLEOTIDE SEQUENCE</scope>
    <source>
        <strain evidence="2">USNM1676648</strain>
        <tissue evidence="2">Polyp</tissue>
    </source>
</reference>
<evidence type="ECO:0000313" key="3">
    <source>
        <dbReference type="Proteomes" id="UP001163046"/>
    </source>
</evidence>